<feature type="domain" description="Prion-inhibition and propagation HeLo" evidence="2">
    <location>
        <begin position="12"/>
        <end position="191"/>
    </location>
</feature>
<evidence type="ECO:0000259" key="2">
    <source>
        <dbReference type="Pfam" id="PF14479"/>
    </source>
</evidence>
<evidence type="ECO:0000256" key="1">
    <source>
        <dbReference type="SAM" id="MobiDB-lite"/>
    </source>
</evidence>
<protein>
    <submittedName>
        <fullName evidence="3">Prion-inhibition and propagation-domain-containing protein</fullName>
    </submittedName>
</protein>
<keyword evidence="3" id="KW-0034">Amyloid</keyword>
<keyword evidence="3" id="KW-0640">Prion</keyword>
<organism evidence="3 4">
    <name type="scientific">Penicillium argentinense</name>
    <dbReference type="NCBI Taxonomy" id="1131581"/>
    <lineage>
        <taxon>Eukaryota</taxon>
        <taxon>Fungi</taxon>
        <taxon>Dikarya</taxon>
        <taxon>Ascomycota</taxon>
        <taxon>Pezizomycotina</taxon>
        <taxon>Eurotiomycetes</taxon>
        <taxon>Eurotiomycetidae</taxon>
        <taxon>Eurotiales</taxon>
        <taxon>Aspergillaceae</taxon>
        <taxon>Penicillium</taxon>
    </lineage>
</organism>
<dbReference type="EMBL" id="JAPQKI010000004">
    <property type="protein sequence ID" value="KAJ5103038.1"/>
    <property type="molecule type" value="Genomic_DNA"/>
</dbReference>
<feature type="compositionally biased region" description="Low complexity" evidence="1">
    <location>
        <begin position="122"/>
        <end position="135"/>
    </location>
</feature>
<evidence type="ECO:0000313" key="4">
    <source>
        <dbReference type="Proteomes" id="UP001149074"/>
    </source>
</evidence>
<gene>
    <name evidence="3" type="ORF">N7532_003567</name>
</gene>
<keyword evidence="4" id="KW-1185">Reference proteome</keyword>
<dbReference type="OrthoDB" id="1911848at2759"/>
<accession>A0A9W9FMW0</accession>
<proteinExistence type="predicted"/>
<sequence length="203" mass="22565">MTETPSSVAAGAVSVISLSLQLLGGCIKGFILLFTANNLGQDSSTIICMLHIQEIQLTEWGWRSGILRDEGILDLCLNARPVEESLRRLQDLLLDAKQHKKRYCLDIGENSMPEPRSSGLIEAPSESPSVSAGSSNETHRWILRKAGISQEPGITRRLWWADVGKEKVTGLVFDVQSLIRRLWGLLDPWRQDDLLDATKRMGS</sequence>
<reference evidence="3" key="2">
    <citation type="journal article" date="2023" name="IMA Fungus">
        <title>Comparative genomic study of the Penicillium genus elucidates a diverse pangenome and 15 lateral gene transfer events.</title>
        <authorList>
            <person name="Petersen C."/>
            <person name="Sorensen T."/>
            <person name="Nielsen M.R."/>
            <person name="Sondergaard T.E."/>
            <person name="Sorensen J.L."/>
            <person name="Fitzpatrick D.A."/>
            <person name="Frisvad J.C."/>
            <person name="Nielsen K.L."/>
        </authorList>
    </citation>
    <scope>NUCLEOTIDE SEQUENCE</scope>
    <source>
        <strain evidence="3">IBT 30761</strain>
    </source>
</reference>
<feature type="region of interest" description="Disordered" evidence="1">
    <location>
        <begin position="114"/>
        <end position="135"/>
    </location>
</feature>
<dbReference type="AlphaFoldDB" id="A0A9W9FMW0"/>
<dbReference type="Gene3D" id="1.20.120.1020">
    <property type="entry name" value="Prion-inhibition and propagation, HeLo domain"/>
    <property type="match status" value="1"/>
</dbReference>
<dbReference type="InterPro" id="IPR029498">
    <property type="entry name" value="HeLo_dom"/>
</dbReference>
<name>A0A9W9FMW0_9EURO</name>
<comment type="caution">
    <text evidence="3">The sequence shown here is derived from an EMBL/GenBank/DDBJ whole genome shotgun (WGS) entry which is preliminary data.</text>
</comment>
<dbReference type="Pfam" id="PF14479">
    <property type="entry name" value="HeLo"/>
    <property type="match status" value="1"/>
</dbReference>
<evidence type="ECO:0000313" key="3">
    <source>
        <dbReference type="EMBL" id="KAJ5103038.1"/>
    </source>
</evidence>
<reference evidence="3" key="1">
    <citation type="submission" date="2022-11" db="EMBL/GenBank/DDBJ databases">
        <authorList>
            <person name="Petersen C."/>
        </authorList>
    </citation>
    <scope>NUCLEOTIDE SEQUENCE</scope>
    <source>
        <strain evidence="3">IBT 30761</strain>
    </source>
</reference>
<dbReference type="InterPro" id="IPR038305">
    <property type="entry name" value="HeLo_sf"/>
</dbReference>
<dbReference type="RefSeq" id="XP_056476418.1">
    <property type="nucleotide sequence ID" value="XM_056616061.1"/>
</dbReference>
<dbReference type="GeneID" id="81355040"/>
<dbReference type="Proteomes" id="UP001149074">
    <property type="component" value="Unassembled WGS sequence"/>
</dbReference>